<name>A0A833PI79_ACIBZ</name>
<protein>
    <submittedName>
        <fullName evidence="1">Uncharacterized protein</fullName>
    </submittedName>
</protein>
<dbReference type="AlphaFoldDB" id="A0A833PI79"/>
<proteinExistence type="predicted"/>
<reference evidence="2" key="1">
    <citation type="journal article" date="2020" name="MBio">
        <title>Horizontal gene transfer to a defensive symbiont with a reduced genome amongst a multipartite beetle microbiome.</title>
        <authorList>
            <person name="Waterworth S.C."/>
            <person name="Florez L.V."/>
            <person name="Rees E.R."/>
            <person name="Hertweck C."/>
            <person name="Kaltenpoth M."/>
            <person name="Kwan J.C."/>
        </authorList>
    </citation>
    <scope>NUCLEOTIDE SEQUENCE [LARGE SCALE GENOMIC DNA]</scope>
</reference>
<organism evidence="1 2">
    <name type="scientific">Acinetobacter bereziniae</name>
    <name type="common">Acinetobacter genomosp. 10</name>
    <dbReference type="NCBI Taxonomy" id="106648"/>
    <lineage>
        <taxon>Bacteria</taxon>
        <taxon>Pseudomonadati</taxon>
        <taxon>Pseudomonadota</taxon>
        <taxon>Gammaproteobacteria</taxon>
        <taxon>Moraxellales</taxon>
        <taxon>Moraxellaceae</taxon>
        <taxon>Acinetobacter</taxon>
    </lineage>
</organism>
<sequence>MTFSAILEQFQNLPFGTDAFKQLKINCEDQILDCESDFEKTALFIIYGFAKNYVLLYEDQAITAEFATKAKSQLLDYMHQFNSALSSNNSQQIMESYNQVSNHYMHSSRIF</sequence>
<accession>A0A833PI79</accession>
<dbReference type="Proteomes" id="UP000490535">
    <property type="component" value="Unassembled WGS sequence"/>
</dbReference>
<comment type="caution">
    <text evidence="1">The sequence shown here is derived from an EMBL/GenBank/DDBJ whole genome shotgun (WGS) entry which is preliminary data.</text>
</comment>
<evidence type="ECO:0000313" key="1">
    <source>
        <dbReference type="EMBL" id="KAF1027988.1"/>
    </source>
</evidence>
<gene>
    <name evidence="1" type="ORF">GAK29_00287</name>
</gene>
<evidence type="ECO:0000313" key="2">
    <source>
        <dbReference type="Proteomes" id="UP000490535"/>
    </source>
</evidence>
<dbReference type="EMBL" id="WNDP01000004">
    <property type="protein sequence ID" value="KAF1027988.1"/>
    <property type="molecule type" value="Genomic_DNA"/>
</dbReference>